<feature type="transmembrane region" description="Helical" evidence="1">
    <location>
        <begin position="235"/>
        <end position="254"/>
    </location>
</feature>
<feature type="transmembrane region" description="Helical" evidence="1">
    <location>
        <begin position="142"/>
        <end position="167"/>
    </location>
</feature>
<sequence length="275" mass="28310">MVRISAYCVMLPSCREMDVTSGALFLAVFLACAVEAVEALTIVLAAGTAREWRSAGFGVGAALVVLAAVVAVLGPALSVIPLTGLRLFVGGLLLVFGLQWLRKAVLRASGHKALHDEAAIFQTELAAARSAGARRRGLVGDWYAFTLAFKGVLLEGLEVAFIAVTFGTNQHDVPLAALAALLAIVLVAGAGFAVHAPLARVPENTLKFVVGVMLTSFGIFWGSEGAGAHWPGADAALLVVVPAVAVFAIGLVFVMRGVRGPVTAPATVQAEVGES</sequence>
<dbReference type="Proteomes" id="UP000533017">
    <property type="component" value="Unassembled WGS sequence"/>
</dbReference>
<keyword evidence="3" id="KW-1185">Reference proteome</keyword>
<dbReference type="EMBL" id="JACBZA010000001">
    <property type="protein sequence ID" value="NYH85068.1"/>
    <property type="molecule type" value="Genomic_DNA"/>
</dbReference>
<keyword evidence="1" id="KW-1133">Transmembrane helix</keyword>
<evidence type="ECO:0000256" key="1">
    <source>
        <dbReference type="SAM" id="Phobius"/>
    </source>
</evidence>
<feature type="transmembrane region" description="Helical" evidence="1">
    <location>
        <begin position="83"/>
        <end position="101"/>
    </location>
</feature>
<accession>A0ABX2S624</accession>
<name>A0ABX2S624_9ACTN</name>
<proteinExistence type="predicted"/>
<dbReference type="PROSITE" id="PS51257">
    <property type="entry name" value="PROKAR_LIPOPROTEIN"/>
    <property type="match status" value="1"/>
</dbReference>
<keyword evidence="1" id="KW-0472">Membrane</keyword>
<keyword evidence="1" id="KW-0812">Transmembrane</keyword>
<protein>
    <submittedName>
        <fullName evidence="2">Membrane protein</fullName>
    </submittedName>
</protein>
<reference evidence="2 3" key="1">
    <citation type="submission" date="2020-07" db="EMBL/GenBank/DDBJ databases">
        <title>Sequencing the genomes of 1000 actinobacteria strains.</title>
        <authorList>
            <person name="Klenk H.-P."/>
        </authorList>
    </citation>
    <scope>NUCLEOTIDE SEQUENCE [LARGE SCALE GENOMIC DNA]</scope>
    <source>
        <strain evidence="2 3">DSM 45117</strain>
    </source>
</reference>
<feature type="transmembrane region" description="Helical" evidence="1">
    <location>
        <begin position="206"/>
        <end position="223"/>
    </location>
</feature>
<evidence type="ECO:0000313" key="3">
    <source>
        <dbReference type="Proteomes" id="UP000533017"/>
    </source>
</evidence>
<dbReference type="RefSeq" id="WP_202818198.1">
    <property type="nucleotide sequence ID" value="NZ_FOOI01000011.1"/>
</dbReference>
<feature type="transmembrane region" description="Helical" evidence="1">
    <location>
        <begin position="57"/>
        <end position="77"/>
    </location>
</feature>
<gene>
    <name evidence="2" type="ORF">FHR37_003919</name>
</gene>
<feature type="transmembrane region" description="Helical" evidence="1">
    <location>
        <begin position="173"/>
        <end position="194"/>
    </location>
</feature>
<feature type="transmembrane region" description="Helical" evidence="1">
    <location>
        <begin position="23"/>
        <end position="45"/>
    </location>
</feature>
<evidence type="ECO:0000313" key="2">
    <source>
        <dbReference type="EMBL" id="NYH85068.1"/>
    </source>
</evidence>
<comment type="caution">
    <text evidence="2">The sequence shown here is derived from an EMBL/GenBank/DDBJ whole genome shotgun (WGS) entry which is preliminary data.</text>
</comment>
<organism evidence="2 3">
    <name type="scientific">Actinopolymorpha cephalotaxi</name>
    <dbReference type="NCBI Taxonomy" id="504797"/>
    <lineage>
        <taxon>Bacteria</taxon>
        <taxon>Bacillati</taxon>
        <taxon>Actinomycetota</taxon>
        <taxon>Actinomycetes</taxon>
        <taxon>Propionibacteriales</taxon>
        <taxon>Actinopolymorphaceae</taxon>
        <taxon>Actinopolymorpha</taxon>
    </lineage>
</organism>